<dbReference type="AlphaFoldDB" id="A0A0C1ZPA3"/>
<feature type="compositionally biased region" description="Acidic residues" evidence="1">
    <location>
        <begin position="305"/>
        <end position="315"/>
    </location>
</feature>
<feature type="compositionally biased region" description="Basic and acidic residues" evidence="1">
    <location>
        <begin position="316"/>
        <end position="326"/>
    </location>
</feature>
<dbReference type="EMBL" id="JMCC02000002">
    <property type="protein sequence ID" value="KIG19434.1"/>
    <property type="molecule type" value="Genomic_DNA"/>
</dbReference>
<evidence type="ECO:0000313" key="3">
    <source>
        <dbReference type="Proteomes" id="UP000031599"/>
    </source>
</evidence>
<sequence length="326" mass="35046">MVAGSICVMMLHARTGASKRSFLLALALLPACDRSDSKPAVEVDPPATKTCEAQLAQASAPLTQLDVISKREWLGDSAHLVAAELGSAPFSQVIRVRPEGVSWGPLGVVWEFEEGSEPLHEQTVDRLGDEIGRHSDETIALAIAPDVPWARVVAVADVVVDAGVTEVVLLFRGPAFVPASKLQLRAAGSPMWEHAKQLLAPCPEATYAFGGLGYPAQPVYPDFGRDLLEALGHCGCAIDIQATVELAVSVAMPKTSVDGVVVKWSPDAETRVSYPAQRPWGEVAVALAKRRGTVRWAMPPPPPELPDDEFLDEELMQPKDEIKRLD</sequence>
<name>A0A0C1ZPA3_9BACT</name>
<dbReference type="Proteomes" id="UP000031599">
    <property type="component" value="Unassembled WGS sequence"/>
</dbReference>
<proteinExistence type="predicted"/>
<feature type="region of interest" description="Disordered" evidence="1">
    <location>
        <begin position="297"/>
        <end position="326"/>
    </location>
</feature>
<evidence type="ECO:0000256" key="1">
    <source>
        <dbReference type="SAM" id="MobiDB-lite"/>
    </source>
</evidence>
<organism evidence="2 3">
    <name type="scientific">Enhygromyxa salina</name>
    <dbReference type="NCBI Taxonomy" id="215803"/>
    <lineage>
        <taxon>Bacteria</taxon>
        <taxon>Pseudomonadati</taxon>
        <taxon>Myxococcota</taxon>
        <taxon>Polyangia</taxon>
        <taxon>Nannocystales</taxon>
        <taxon>Nannocystaceae</taxon>
        <taxon>Enhygromyxa</taxon>
    </lineage>
</organism>
<protein>
    <submittedName>
        <fullName evidence="2">Uncharacterized protein</fullName>
    </submittedName>
</protein>
<reference evidence="2 3" key="1">
    <citation type="submission" date="2014-12" db="EMBL/GenBank/DDBJ databases">
        <title>Genome assembly of Enhygromyxa salina DSM 15201.</title>
        <authorList>
            <person name="Sharma G."/>
            <person name="Subramanian S."/>
        </authorList>
    </citation>
    <scope>NUCLEOTIDE SEQUENCE [LARGE SCALE GENOMIC DNA]</scope>
    <source>
        <strain evidence="2 3">DSM 15201</strain>
    </source>
</reference>
<accession>A0A0C1ZPA3</accession>
<comment type="caution">
    <text evidence="2">The sequence shown here is derived from an EMBL/GenBank/DDBJ whole genome shotgun (WGS) entry which is preliminary data.</text>
</comment>
<gene>
    <name evidence="2" type="ORF">DB30_02715</name>
</gene>
<evidence type="ECO:0000313" key="2">
    <source>
        <dbReference type="EMBL" id="KIG19434.1"/>
    </source>
</evidence>